<dbReference type="PANTHER" id="PTHR24321">
    <property type="entry name" value="DEHYDROGENASES, SHORT CHAIN"/>
    <property type="match status" value="1"/>
</dbReference>
<dbReference type="PROSITE" id="PS00061">
    <property type="entry name" value="ADH_SHORT"/>
    <property type="match status" value="1"/>
</dbReference>
<dbReference type="NCBIfam" id="NF005559">
    <property type="entry name" value="PRK07231.1"/>
    <property type="match status" value="1"/>
</dbReference>
<dbReference type="Pfam" id="PF13561">
    <property type="entry name" value="adh_short_C2"/>
    <property type="match status" value="1"/>
</dbReference>
<dbReference type="CDD" id="cd05233">
    <property type="entry name" value="SDR_c"/>
    <property type="match status" value="1"/>
</dbReference>
<evidence type="ECO:0000256" key="2">
    <source>
        <dbReference type="ARBA" id="ARBA00023002"/>
    </source>
</evidence>
<dbReference type="RefSeq" id="WP_078809534.1">
    <property type="nucleotide sequence ID" value="NZ_FUWM01000007.1"/>
</dbReference>
<dbReference type="NCBIfam" id="NF009466">
    <property type="entry name" value="PRK12826.1-2"/>
    <property type="match status" value="1"/>
</dbReference>
<keyword evidence="2" id="KW-0560">Oxidoreductase</keyword>
<dbReference type="PRINTS" id="PR00080">
    <property type="entry name" value="SDRFAMILY"/>
</dbReference>
<reference evidence="4" key="1">
    <citation type="submission" date="2017-02" db="EMBL/GenBank/DDBJ databases">
        <authorList>
            <person name="Varghese N."/>
            <person name="Submissions S."/>
        </authorList>
    </citation>
    <scope>NUCLEOTIDE SEQUENCE [LARGE SCALE GENOMIC DNA]</scope>
    <source>
        <strain evidence="4">ATCC BAA-73</strain>
    </source>
</reference>
<proteinExistence type="inferred from homology"/>
<dbReference type="PANTHER" id="PTHR24321:SF8">
    <property type="entry name" value="ESTRADIOL 17-BETA-DEHYDROGENASE 8-RELATED"/>
    <property type="match status" value="1"/>
</dbReference>
<evidence type="ECO:0000313" key="3">
    <source>
        <dbReference type="EMBL" id="SJZ49763.1"/>
    </source>
</evidence>
<dbReference type="GO" id="GO:0008206">
    <property type="term" value="P:bile acid metabolic process"/>
    <property type="evidence" value="ECO:0007669"/>
    <property type="project" value="UniProtKB-ARBA"/>
</dbReference>
<keyword evidence="4" id="KW-1185">Reference proteome</keyword>
<sequence length="249" mass="26619">MLLKEKVAIITGAASGFGKETSKLFADEGAKVIGVDYNEEGQEVIDEINDNGGEAVFVQGDVSKAEDVKKFVDEAINTYGRIDILFNNAGIYIPGKVDEIDIDNWKRVLDVNLDGVFLGCKYAVTHMKENSDGGVIINTGSAAGLMGFPDAVSYAASKGAVVSLTKALAVDHADDNIRVNCICPGTGETEMTREVLEDEQLREMFLQPIPLNEFGQPDDIANAALFLASDLSSYITGVALPVDGGWTMS</sequence>
<evidence type="ECO:0000313" key="4">
    <source>
        <dbReference type="Proteomes" id="UP000190625"/>
    </source>
</evidence>
<organism evidence="3 4">
    <name type="scientific">Selenihalanaerobacter shriftii</name>
    <dbReference type="NCBI Taxonomy" id="142842"/>
    <lineage>
        <taxon>Bacteria</taxon>
        <taxon>Bacillati</taxon>
        <taxon>Bacillota</taxon>
        <taxon>Clostridia</taxon>
        <taxon>Halanaerobiales</taxon>
        <taxon>Halobacteroidaceae</taxon>
        <taxon>Selenihalanaerobacter</taxon>
    </lineage>
</organism>
<evidence type="ECO:0000256" key="1">
    <source>
        <dbReference type="ARBA" id="ARBA00006484"/>
    </source>
</evidence>
<dbReference type="InterPro" id="IPR036291">
    <property type="entry name" value="NAD(P)-bd_dom_sf"/>
</dbReference>
<dbReference type="InterPro" id="IPR020904">
    <property type="entry name" value="Sc_DH/Rdtase_CS"/>
</dbReference>
<dbReference type="AlphaFoldDB" id="A0A1T4L577"/>
<dbReference type="InterPro" id="IPR002347">
    <property type="entry name" value="SDR_fam"/>
</dbReference>
<accession>A0A1T4L577</accession>
<dbReference type="Gene3D" id="3.40.50.720">
    <property type="entry name" value="NAD(P)-binding Rossmann-like Domain"/>
    <property type="match status" value="1"/>
</dbReference>
<dbReference type="SUPFAM" id="SSF51735">
    <property type="entry name" value="NAD(P)-binding Rossmann-fold domains"/>
    <property type="match status" value="1"/>
</dbReference>
<name>A0A1T4L577_9FIRM</name>
<gene>
    <name evidence="3" type="ORF">SAMN02745118_01042</name>
</gene>
<dbReference type="FunFam" id="3.40.50.720:FF:000084">
    <property type="entry name" value="Short-chain dehydrogenase reductase"/>
    <property type="match status" value="1"/>
</dbReference>
<dbReference type="PRINTS" id="PR00081">
    <property type="entry name" value="GDHRDH"/>
</dbReference>
<dbReference type="EMBL" id="FUWM01000007">
    <property type="protein sequence ID" value="SJZ49763.1"/>
    <property type="molecule type" value="Genomic_DNA"/>
</dbReference>
<dbReference type="OrthoDB" id="9803333at2"/>
<comment type="similarity">
    <text evidence="1">Belongs to the short-chain dehydrogenases/reductases (SDR) family.</text>
</comment>
<dbReference type="GO" id="GO:0016491">
    <property type="term" value="F:oxidoreductase activity"/>
    <property type="evidence" value="ECO:0007669"/>
    <property type="project" value="UniProtKB-KW"/>
</dbReference>
<dbReference type="STRING" id="142842.SAMN02745118_01042"/>
<dbReference type="Proteomes" id="UP000190625">
    <property type="component" value="Unassembled WGS sequence"/>
</dbReference>
<protein>
    <submittedName>
        <fullName evidence="3">NAD(P)-dependent dehydrogenase, short-chain alcohol dehydrogenase family</fullName>
    </submittedName>
</protein>